<sequence length="160" mass="17383">MISEIDEWRAELVELGAIVQDDDNSVPVDVAEARFNRYTELVGMVDRAEGPPVVDALISSMRAEQDYGAYQATHGALALFPVADLGRGTAMAAPSLVEIPRDHGGEVLAAVAGHQDSVREFNSVTSRFDSDLRARLTEMISQEEQDGWLSDGDLAGRLRP</sequence>
<proteinExistence type="predicted"/>
<evidence type="ECO:0000313" key="2">
    <source>
        <dbReference type="Proteomes" id="UP000331127"/>
    </source>
</evidence>
<organism evidence="1 2">
    <name type="scientific">Acrocarpospora macrocephala</name>
    <dbReference type="NCBI Taxonomy" id="150177"/>
    <lineage>
        <taxon>Bacteria</taxon>
        <taxon>Bacillati</taxon>
        <taxon>Actinomycetota</taxon>
        <taxon>Actinomycetes</taxon>
        <taxon>Streptosporangiales</taxon>
        <taxon>Streptosporangiaceae</taxon>
        <taxon>Acrocarpospora</taxon>
    </lineage>
</organism>
<reference evidence="1 2" key="1">
    <citation type="submission" date="2019-10" db="EMBL/GenBank/DDBJ databases">
        <title>Whole genome shotgun sequence of Acrocarpospora macrocephala NBRC 16266.</title>
        <authorList>
            <person name="Ichikawa N."/>
            <person name="Kimura A."/>
            <person name="Kitahashi Y."/>
            <person name="Komaki H."/>
            <person name="Oguchi A."/>
        </authorList>
    </citation>
    <scope>NUCLEOTIDE SEQUENCE [LARGE SCALE GENOMIC DNA]</scope>
    <source>
        <strain evidence="1 2">NBRC 16266</strain>
    </source>
</reference>
<gene>
    <name evidence="1" type="ORF">Amac_068130</name>
</gene>
<accession>A0A5M3WXT9</accession>
<dbReference type="Proteomes" id="UP000331127">
    <property type="component" value="Unassembled WGS sequence"/>
</dbReference>
<dbReference type="RefSeq" id="WP_155358487.1">
    <property type="nucleotide sequence ID" value="NZ_BAAAHL010000025.1"/>
</dbReference>
<protein>
    <submittedName>
        <fullName evidence="1">Uncharacterized protein</fullName>
    </submittedName>
</protein>
<name>A0A5M3WXT9_9ACTN</name>
<evidence type="ECO:0000313" key="1">
    <source>
        <dbReference type="EMBL" id="GES13216.1"/>
    </source>
</evidence>
<keyword evidence="2" id="KW-1185">Reference proteome</keyword>
<comment type="caution">
    <text evidence="1">The sequence shown here is derived from an EMBL/GenBank/DDBJ whole genome shotgun (WGS) entry which is preliminary data.</text>
</comment>
<dbReference type="EMBL" id="BLAE01000044">
    <property type="protein sequence ID" value="GES13216.1"/>
    <property type="molecule type" value="Genomic_DNA"/>
</dbReference>
<dbReference type="AlphaFoldDB" id="A0A5M3WXT9"/>
<dbReference type="OrthoDB" id="9812068at2"/>